<accession>A0A5Q2TLI5</accession>
<dbReference type="PANTHER" id="PTHR30466">
    <property type="entry name" value="FLAVIN REDUCTASE"/>
    <property type="match status" value="1"/>
</dbReference>
<dbReference type="Pfam" id="PF01613">
    <property type="entry name" value="Flavin_Reduct"/>
    <property type="match status" value="1"/>
</dbReference>
<name>A0A5Q2TLI5_9BACI</name>
<dbReference type="KEGG" id="grc:GI584_18075"/>
<dbReference type="EMBL" id="CP045915">
    <property type="protein sequence ID" value="QGH35844.1"/>
    <property type="molecule type" value="Genomic_DNA"/>
</dbReference>
<evidence type="ECO:0000313" key="4">
    <source>
        <dbReference type="Proteomes" id="UP000339690"/>
    </source>
</evidence>
<evidence type="ECO:0000259" key="2">
    <source>
        <dbReference type="SMART" id="SM00903"/>
    </source>
</evidence>
<dbReference type="RefSeq" id="WP_153792092.1">
    <property type="nucleotide sequence ID" value="NZ_CP045915.1"/>
</dbReference>
<dbReference type="GO" id="GO:0042602">
    <property type="term" value="F:riboflavin reductase (NADPH) activity"/>
    <property type="evidence" value="ECO:0007669"/>
    <property type="project" value="TreeGrafter"/>
</dbReference>
<dbReference type="PANTHER" id="PTHR30466:SF1">
    <property type="entry name" value="FMN REDUCTASE (NADH) RUTF"/>
    <property type="match status" value="1"/>
</dbReference>
<dbReference type="SUPFAM" id="SSF50475">
    <property type="entry name" value="FMN-binding split barrel"/>
    <property type="match status" value="1"/>
</dbReference>
<dbReference type="InterPro" id="IPR050268">
    <property type="entry name" value="NADH-dep_flavin_reductase"/>
</dbReference>
<dbReference type="SMART" id="SM00903">
    <property type="entry name" value="Flavin_Reduct"/>
    <property type="match status" value="1"/>
</dbReference>
<feature type="domain" description="Flavin reductase like" evidence="2">
    <location>
        <begin position="10"/>
        <end position="149"/>
    </location>
</feature>
<dbReference type="AlphaFoldDB" id="A0A5Q2TLI5"/>
<proteinExistence type="predicted"/>
<dbReference type="GO" id="GO:0010181">
    <property type="term" value="F:FMN binding"/>
    <property type="evidence" value="ECO:0007669"/>
    <property type="project" value="InterPro"/>
</dbReference>
<dbReference type="Proteomes" id="UP000339690">
    <property type="component" value="Chromosome"/>
</dbReference>
<evidence type="ECO:0000313" key="3">
    <source>
        <dbReference type="EMBL" id="QGH35844.1"/>
    </source>
</evidence>
<protein>
    <submittedName>
        <fullName evidence="3">Flavin reductase</fullName>
    </submittedName>
</protein>
<organism evidence="3 4">
    <name type="scientific">Gracilibacillus salitolerans</name>
    <dbReference type="NCBI Taxonomy" id="2663022"/>
    <lineage>
        <taxon>Bacteria</taxon>
        <taxon>Bacillati</taxon>
        <taxon>Bacillota</taxon>
        <taxon>Bacilli</taxon>
        <taxon>Bacillales</taxon>
        <taxon>Bacillaceae</taxon>
        <taxon>Gracilibacillus</taxon>
    </lineage>
</organism>
<dbReference type="Gene3D" id="2.30.110.10">
    <property type="entry name" value="Electron Transport, Fmn-binding Protein, Chain A"/>
    <property type="match status" value="1"/>
</dbReference>
<keyword evidence="4" id="KW-1185">Reference proteome</keyword>
<reference evidence="3 4" key="1">
    <citation type="submission" date="2019-11" db="EMBL/GenBank/DDBJ databases">
        <title>Gracilibacillus salitolerans sp. nov., a moderate halophile isolated from a saline soil in northwest China.</title>
        <authorList>
            <person name="Gan L."/>
        </authorList>
    </citation>
    <scope>NUCLEOTIDE SEQUENCE [LARGE SCALE GENOMIC DNA]</scope>
    <source>
        <strain evidence="3 4">SCU50</strain>
    </source>
</reference>
<keyword evidence="1" id="KW-0560">Oxidoreductase</keyword>
<dbReference type="InterPro" id="IPR012349">
    <property type="entry name" value="Split_barrel_FMN-bd"/>
</dbReference>
<sequence>MSKQDFRKAMSKFATGITVVTSEFDNDIQGMTVNAFMSVSLDPQLITISLDSKTNFYKNADKIKRFGVSILREEQQEISMIFAKQTEKEYKDFTTLDGIPVIDNALSTLACTTVNTVEAGDHLLIIAEVDEIKLDEGKPILYYNSEYKRISDE</sequence>
<gene>
    <name evidence="3" type="ORF">GI584_18075</name>
</gene>
<evidence type="ECO:0000256" key="1">
    <source>
        <dbReference type="ARBA" id="ARBA00023002"/>
    </source>
</evidence>
<dbReference type="InterPro" id="IPR002563">
    <property type="entry name" value="Flavin_Rdtase-like_dom"/>
</dbReference>